<dbReference type="eggNOG" id="ENOG50345T8">
    <property type="taxonomic scope" value="Bacteria"/>
</dbReference>
<dbReference type="EMBL" id="BBIO01000013">
    <property type="protein sequence ID" value="GAK45961.1"/>
    <property type="molecule type" value="Genomic_DNA"/>
</dbReference>
<dbReference type="Pfam" id="PF12680">
    <property type="entry name" value="SnoaL_2"/>
    <property type="match status" value="1"/>
</dbReference>
<sequence length="122" mass="13823">MPSPIPVMAARWKEAWESLDPDRIADLYAPDAKHKSSVVARLAPEAKDNTLNGREEIRAYAKKVAGNISSFRADIIGVVTEGNKAAVEYWRVRNGEKAQRARVLELIEWEGEYLTDVRVYHE</sequence>
<keyword evidence="3" id="KW-1185">Reference proteome</keyword>
<protein>
    <submittedName>
        <fullName evidence="2">Conserved protein</fullName>
    </submittedName>
</protein>
<dbReference type="SUPFAM" id="SSF54427">
    <property type="entry name" value="NTF2-like"/>
    <property type="match status" value="1"/>
</dbReference>
<dbReference type="RefSeq" id="WP_197052926.1">
    <property type="nucleotide sequence ID" value="NZ_BBIO01000013.1"/>
</dbReference>
<comment type="caution">
    <text evidence="2">The sequence shown here is derived from an EMBL/GenBank/DDBJ whole genome shotgun (WGS) entry which is preliminary data.</text>
</comment>
<proteinExistence type="predicted"/>
<evidence type="ECO:0000313" key="2">
    <source>
        <dbReference type="EMBL" id="GAK45961.1"/>
    </source>
</evidence>
<dbReference type="Gene3D" id="3.10.450.50">
    <property type="match status" value="1"/>
</dbReference>
<reference evidence="2 3" key="1">
    <citation type="submission" date="2014-07" db="EMBL/GenBank/DDBJ databases">
        <title>Tepidicaulis marinum gen. nov., sp. nov., a novel marine bacterium denitrifying nitrate to nitrous oxide strictly under microaerobic conditions.</title>
        <authorList>
            <person name="Takeuchi M."/>
            <person name="Yamagishi T."/>
            <person name="Kamagata Y."/>
            <person name="Oshima K."/>
            <person name="Hattori M."/>
            <person name="Katayama T."/>
            <person name="Hanada S."/>
            <person name="Tamaki H."/>
            <person name="Marumo K."/>
            <person name="Maeda H."/>
            <person name="Nedachi M."/>
            <person name="Iwasaki W."/>
            <person name="Suwa Y."/>
            <person name="Sakata S."/>
        </authorList>
    </citation>
    <scope>NUCLEOTIDE SEQUENCE [LARGE SCALE GENOMIC DNA]</scope>
    <source>
        <strain evidence="2 3">MA2</strain>
    </source>
</reference>
<evidence type="ECO:0000259" key="1">
    <source>
        <dbReference type="Pfam" id="PF12680"/>
    </source>
</evidence>
<gene>
    <name evidence="2" type="ORF">M2A_2460</name>
</gene>
<dbReference type="STRING" id="1333998.M2A_2460"/>
<accession>A0A081BD43</accession>
<feature type="domain" description="SnoaL-like" evidence="1">
    <location>
        <begin position="10"/>
        <end position="110"/>
    </location>
</feature>
<dbReference type="InterPro" id="IPR037401">
    <property type="entry name" value="SnoaL-like"/>
</dbReference>
<organism evidence="2 3">
    <name type="scientific">Tepidicaulis marinus</name>
    <dbReference type="NCBI Taxonomy" id="1333998"/>
    <lineage>
        <taxon>Bacteria</taxon>
        <taxon>Pseudomonadati</taxon>
        <taxon>Pseudomonadota</taxon>
        <taxon>Alphaproteobacteria</taxon>
        <taxon>Hyphomicrobiales</taxon>
        <taxon>Parvibaculaceae</taxon>
        <taxon>Tepidicaulis</taxon>
    </lineage>
</organism>
<evidence type="ECO:0000313" key="3">
    <source>
        <dbReference type="Proteomes" id="UP000028702"/>
    </source>
</evidence>
<name>A0A081BD43_9HYPH</name>
<dbReference type="Proteomes" id="UP000028702">
    <property type="component" value="Unassembled WGS sequence"/>
</dbReference>
<dbReference type="InterPro" id="IPR032710">
    <property type="entry name" value="NTF2-like_dom_sf"/>
</dbReference>
<dbReference type="AlphaFoldDB" id="A0A081BD43"/>